<keyword evidence="2" id="KW-1185">Reference proteome</keyword>
<evidence type="ECO:0000313" key="1">
    <source>
        <dbReference type="EMBL" id="KAJ7003866.1"/>
    </source>
</evidence>
<sequence>MSSHHSWAVTLSKLNSYDLRGWPKLSKAGCPQLAKLAHVPVKDNRKVFLPSKMYVAFASAPSFLCPKRYMHYCSEP</sequence>
<evidence type="ECO:0000313" key="2">
    <source>
        <dbReference type="Proteomes" id="UP001164929"/>
    </source>
</evidence>
<proteinExistence type="predicted"/>
<protein>
    <submittedName>
        <fullName evidence="1">Uncharacterized protein</fullName>
    </submittedName>
</protein>
<gene>
    <name evidence="1" type="ORF">NC653_008917</name>
</gene>
<reference evidence="1" key="1">
    <citation type="journal article" date="2023" name="Mol. Ecol. Resour.">
        <title>Chromosome-level genome assembly of a triploid poplar Populus alba 'Berolinensis'.</title>
        <authorList>
            <person name="Chen S."/>
            <person name="Yu Y."/>
            <person name="Wang X."/>
            <person name="Wang S."/>
            <person name="Zhang T."/>
            <person name="Zhou Y."/>
            <person name="He R."/>
            <person name="Meng N."/>
            <person name="Wang Y."/>
            <person name="Liu W."/>
            <person name="Liu Z."/>
            <person name="Liu J."/>
            <person name="Guo Q."/>
            <person name="Huang H."/>
            <person name="Sederoff R.R."/>
            <person name="Wang G."/>
            <person name="Qu G."/>
            <person name="Chen S."/>
        </authorList>
    </citation>
    <scope>NUCLEOTIDE SEQUENCE</scope>
    <source>
        <strain evidence="1">SC-2020</strain>
    </source>
</reference>
<comment type="caution">
    <text evidence="1">The sequence shown here is derived from an EMBL/GenBank/DDBJ whole genome shotgun (WGS) entry which is preliminary data.</text>
</comment>
<dbReference type="EMBL" id="JAQIZT010000003">
    <property type="protein sequence ID" value="KAJ7003866.1"/>
    <property type="molecule type" value="Genomic_DNA"/>
</dbReference>
<accession>A0AAD6R808</accession>
<organism evidence="1 2">
    <name type="scientific">Populus alba x Populus x berolinensis</name>
    <dbReference type="NCBI Taxonomy" id="444605"/>
    <lineage>
        <taxon>Eukaryota</taxon>
        <taxon>Viridiplantae</taxon>
        <taxon>Streptophyta</taxon>
        <taxon>Embryophyta</taxon>
        <taxon>Tracheophyta</taxon>
        <taxon>Spermatophyta</taxon>
        <taxon>Magnoliopsida</taxon>
        <taxon>eudicotyledons</taxon>
        <taxon>Gunneridae</taxon>
        <taxon>Pentapetalae</taxon>
        <taxon>rosids</taxon>
        <taxon>fabids</taxon>
        <taxon>Malpighiales</taxon>
        <taxon>Salicaceae</taxon>
        <taxon>Saliceae</taxon>
        <taxon>Populus</taxon>
    </lineage>
</organism>
<name>A0AAD6R808_9ROSI</name>
<dbReference type="Proteomes" id="UP001164929">
    <property type="component" value="Chromosome 3"/>
</dbReference>
<dbReference type="AlphaFoldDB" id="A0AAD6R808"/>